<dbReference type="PROSITE" id="PS51000">
    <property type="entry name" value="HTH_DEOR_2"/>
    <property type="match status" value="1"/>
</dbReference>
<organism evidence="5 6">
    <name type="scientific">Herbidospora solisilvae</name>
    <dbReference type="NCBI Taxonomy" id="2696284"/>
    <lineage>
        <taxon>Bacteria</taxon>
        <taxon>Bacillati</taxon>
        <taxon>Actinomycetota</taxon>
        <taxon>Actinomycetes</taxon>
        <taxon>Streptosporangiales</taxon>
        <taxon>Streptosporangiaceae</taxon>
        <taxon>Herbidospora</taxon>
    </lineage>
</organism>
<dbReference type="PROSITE" id="PS00894">
    <property type="entry name" value="HTH_DEOR_1"/>
    <property type="match status" value="1"/>
</dbReference>
<evidence type="ECO:0000256" key="2">
    <source>
        <dbReference type="ARBA" id="ARBA00023125"/>
    </source>
</evidence>
<dbReference type="RefSeq" id="WP_161479455.1">
    <property type="nucleotide sequence ID" value="NZ_WXEW01000003.1"/>
</dbReference>
<dbReference type="Pfam" id="PF25583">
    <property type="entry name" value="WCX"/>
    <property type="match status" value="1"/>
</dbReference>
<dbReference type="PANTHER" id="PTHR34580:SF3">
    <property type="entry name" value="PROTEIN PAFB"/>
    <property type="match status" value="1"/>
</dbReference>
<dbReference type="GO" id="GO:0003700">
    <property type="term" value="F:DNA-binding transcription factor activity"/>
    <property type="evidence" value="ECO:0007669"/>
    <property type="project" value="InterPro"/>
</dbReference>
<dbReference type="AlphaFoldDB" id="A0A7C9N6E2"/>
<dbReference type="PIRSF" id="PIRSF016838">
    <property type="entry name" value="PafC"/>
    <property type="match status" value="1"/>
</dbReference>
<comment type="caution">
    <text evidence="5">The sequence shown here is derived from an EMBL/GenBank/DDBJ whole genome shotgun (WGS) entry which is preliminary data.</text>
</comment>
<reference evidence="5 6" key="1">
    <citation type="submission" date="2020-01" db="EMBL/GenBank/DDBJ databases">
        <title>Herbidospora sp. NEAU-GS84 nov., a novel actinomycete isolated from soil.</title>
        <authorList>
            <person name="Han L."/>
        </authorList>
    </citation>
    <scope>NUCLEOTIDE SEQUENCE [LARGE SCALE GENOMIC DNA]</scope>
    <source>
        <strain evidence="5 6">NEAU-GS84</strain>
    </source>
</reference>
<feature type="domain" description="HTH deoR-type" evidence="4">
    <location>
        <begin position="4"/>
        <end position="59"/>
    </location>
</feature>
<dbReference type="SUPFAM" id="SSF46785">
    <property type="entry name" value="Winged helix' DNA-binding domain"/>
    <property type="match status" value="1"/>
</dbReference>
<dbReference type="InterPro" id="IPR028349">
    <property type="entry name" value="PafC-like"/>
</dbReference>
<dbReference type="InterPro" id="IPR051534">
    <property type="entry name" value="CBASS_pafABC_assoc_protein"/>
</dbReference>
<keyword evidence="2" id="KW-0238">DNA-binding</keyword>
<dbReference type="Gene3D" id="1.10.10.10">
    <property type="entry name" value="Winged helix-like DNA-binding domain superfamily/Winged helix DNA-binding domain"/>
    <property type="match status" value="1"/>
</dbReference>
<evidence type="ECO:0000259" key="4">
    <source>
        <dbReference type="PROSITE" id="PS51000"/>
    </source>
</evidence>
<dbReference type="GO" id="GO:0003677">
    <property type="term" value="F:DNA binding"/>
    <property type="evidence" value="ECO:0007669"/>
    <property type="project" value="UniProtKB-KW"/>
</dbReference>
<accession>A0A7C9N6E2</accession>
<dbReference type="EMBL" id="WXEW01000003">
    <property type="protein sequence ID" value="NAS22013.1"/>
    <property type="molecule type" value="Genomic_DNA"/>
</dbReference>
<protein>
    <submittedName>
        <fullName evidence="5">WYL domain-containing protein</fullName>
    </submittedName>
</protein>
<dbReference type="PANTHER" id="PTHR34580">
    <property type="match status" value="1"/>
</dbReference>
<sequence>MANTSNRTLRLLSLLQTRRYWLGGELAERLGVSVRTLRRDVDRLRELGYPVESQRGVDGGYQLAAGAALPPLVIDDEEAVALAVGLQAAAQGAVEGIAESSVRVLAKVVQVMPARLRHRVEALRTMTVPSGWSGSPRAGIDPDVLTLVALVCRDQEQLRFSYTAADRRESERLAEPHRLVCTGYRWYLVAYDLTRHDWRSFRVDRMTRPEKTGTRFRPRELPAADAAAFVNEGLENQPAPYAVEALIEAPAEAVRERIGRWCTVEAVGERRCRMTMTSSTLDWPTMALGVVGADFQVVHPPELAEQLREWGSRFRRA</sequence>
<evidence type="ECO:0000313" key="6">
    <source>
        <dbReference type="Proteomes" id="UP000479526"/>
    </source>
</evidence>
<dbReference type="InterPro" id="IPR013196">
    <property type="entry name" value="HTH_11"/>
</dbReference>
<dbReference type="InterPro" id="IPR036390">
    <property type="entry name" value="WH_DNA-bd_sf"/>
</dbReference>
<dbReference type="InterPro" id="IPR036388">
    <property type="entry name" value="WH-like_DNA-bd_sf"/>
</dbReference>
<dbReference type="InterPro" id="IPR026881">
    <property type="entry name" value="WYL_dom"/>
</dbReference>
<dbReference type="Pfam" id="PF08279">
    <property type="entry name" value="HTH_11"/>
    <property type="match status" value="1"/>
</dbReference>
<dbReference type="PROSITE" id="PS52050">
    <property type="entry name" value="WYL"/>
    <property type="match status" value="1"/>
</dbReference>
<name>A0A7C9N6E2_9ACTN</name>
<dbReference type="InterPro" id="IPR057727">
    <property type="entry name" value="WCX_dom"/>
</dbReference>
<dbReference type="InterPro" id="IPR001034">
    <property type="entry name" value="DeoR_HTH"/>
</dbReference>
<keyword evidence="6" id="KW-1185">Reference proteome</keyword>
<evidence type="ECO:0000256" key="3">
    <source>
        <dbReference type="ARBA" id="ARBA00023163"/>
    </source>
</evidence>
<evidence type="ECO:0000313" key="5">
    <source>
        <dbReference type="EMBL" id="NAS22013.1"/>
    </source>
</evidence>
<dbReference type="InterPro" id="IPR018356">
    <property type="entry name" value="Tscrpt_reg_HTH_DeoR_CS"/>
</dbReference>
<keyword evidence="1" id="KW-0805">Transcription regulation</keyword>
<gene>
    <name evidence="5" type="ORF">GT755_09985</name>
</gene>
<proteinExistence type="predicted"/>
<keyword evidence="3" id="KW-0804">Transcription</keyword>
<evidence type="ECO:0000256" key="1">
    <source>
        <dbReference type="ARBA" id="ARBA00023015"/>
    </source>
</evidence>
<dbReference type="Pfam" id="PF13280">
    <property type="entry name" value="WYL"/>
    <property type="match status" value="1"/>
</dbReference>
<dbReference type="Proteomes" id="UP000479526">
    <property type="component" value="Unassembled WGS sequence"/>
</dbReference>